<keyword evidence="2" id="KW-0732">Signal</keyword>
<keyword evidence="4" id="KW-1185">Reference proteome</keyword>
<dbReference type="EMBL" id="JBHMBH010000040">
    <property type="protein sequence ID" value="MFB9716010.1"/>
    <property type="molecule type" value="Genomic_DNA"/>
</dbReference>
<feature type="signal peptide" evidence="2">
    <location>
        <begin position="1"/>
        <end position="26"/>
    </location>
</feature>
<evidence type="ECO:0000256" key="1">
    <source>
        <dbReference type="SAM" id="MobiDB-lite"/>
    </source>
</evidence>
<dbReference type="Proteomes" id="UP001589536">
    <property type="component" value="Unassembled WGS sequence"/>
</dbReference>
<proteinExistence type="predicted"/>
<dbReference type="RefSeq" id="WP_345046038.1">
    <property type="nucleotide sequence ID" value="NZ_BAABED010000001.1"/>
</dbReference>
<protein>
    <submittedName>
        <fullName evidence="3">Uncharacterized protein</fullName>
    </submittedName>
</protein>
<feature type="chain" id="PRO_5045179517" evidence="2">
    <location>
        <begin position="27"/>
        <end position="361"/>
    </location>
</feature>
<comment type="caution">
    <text evidence="3">The sequence shown here is derived from an EMBL/GenBank/DDBJ whole genome shotgun (WGS) entry which is preliminary data.</text>
</comment>
<evidence type="ECO:0000313" key="4">
    <source>
        <dbReference type="Proteomes" id="UP001589536"/>
    </source>
</evidence>
<evidence type="ECO:0000256" key="2">
    <source>
        <dbReference type="SAM" id="SignalP"/>
    </source>
</evidence>
<name>A0ABV5UUW0_9MICC</name>
<feature type="region of interest" description="Disordered" evidence="1">
    <location>
        <begin position="50"/>
        <end position="89"/>
    </location>
</feature>
<sequence length="361" mass="37753">MKLLTNLSAVGAACLLLAGMGASANAAPLHGSHHPVSHKVPNIHDGTAQIKAQHQAGHGASSAPQTQASSRAFSAAGLQRWTTTNTDSTTGTKYASTYIGADPALGTTSTINVYLVPLNMDLDNGDGTTTSINATTAVNDAAKSPIFANMAQKPSGENTQYIDAYMRANFNQPAGYHVKLNPVVKPAVTLNVGADQYWDYGSIIGVQDTLISDQVSQSAAYPSDGIVMYVTPGVFGDDGTGRGFGGYHDYDGTKALGFSNIQGASNNNLQALSHELSEWAFDPTVNNATAGNLSTAGYGCQKILEVGDPVNNQNFTLTDASAKTWTVEDEVFVPWFFHTNPAGTSNGKYSILGLANYGASC</sequence>
<feature type="compositionally biased region" description="Polar residues" evidence="1">
    <location>
        <begin position="62"/>
        <end position="72"/>
    </location>
</feature>
<gene>
    <name evidence="3" type="ORF">ACFFPI_18090</name>
</gene>
<evidence type="ECO:0000313" key="3">
    <source>
        <dbReference type="EMBL" id="MFB9716010.1"/>
    </source>
</evidence>
<accession>A0ABV5UUW0</accession>
<organism evidence="3 4">
    <name type="scientific">Arthrobacter methylotrophus</name>
    <dbReference type="NCBI Taxonomy" id="121291"/>
    <lineage>
        <taxon>Bacteria</taxon>
        <taxon>Bacillati</taxon>
        <taxon>Actinomycetota</taxon>
        <taxon>Actinomycetes</taxon>
        <taxon>Micrococcales</taxon>
        <taxon>Micrococcaceae</taxon>
        <taxon>Arthrobacter</taxon>
    </lineage>
</organism>
<reference evidence="3 4" key="1">
    <citation type="submission" date="2024-09" db="EMBL/GenBank/DDBJ databases">
        <authorList>
            <person name="Sun Q."/>
            <person name="Mori K."/>
        </authorList>
    </citation>
    <scope>NUCLEOTIDE SEQUENCE [LARGE SCALE GENOMIC DNA]</scope>
    <source>
        <strain evidence="3 4">JCM 13519</strain>
    </source>
</reference>